<dbReference type="InterPro" id="IPR042099">
    <property type="entry name" value="ANL_N_sf"/>
</dbReference>
<dbReference type="GO" id="GO:0031956">
    <property type="term" value="F:medium-chain fatty acid-CoA ligase activity"/>
    <property type="evidence" value="ECO:0007669"/>
    <property type="project" value="TreeGrafter"/>
</dbReference>
<evidence type="ECO:0000256" key="1">
    <source>
        <dbReference type="ARBA" id="ARBA00006432"/>
    </source>
</evidence>
<dbReference type="NCBIfam" id="NF006167">
    <property type="entry name" value="PRK08308.1"/>
    <property type="match status" value="1"/>
</dbReference>
<dbReference type="PROSITE" id="PS00455">
    <property type="entry name" value="AMP_BINDING"/>
    <property type="match status" value="1"/>
</dbReference>
<dbReference type="InterPro" id="IPR045851">
    <property type="entry name" value="AMP-bd_C_sf"/>
</dbReference>
<dbReference type="Proteomes" id="UP000215545">
    <property type="component" value="Unassembled WGS sequence"/>
</dbReference>
<dbReference type="SUPFAM" id="SSF56801">
    <property type="entry name" value="Acetyl-CoA synthetase-like"/>
    <property type="match status" value="1"/>
</dbReference>
<dbReference type="PANTHER" id="PTHR43201:SF5">
    <property type="entry name" value="MEDIUM-CHAIN ACYL-COA LIGASE ACSF2, MITOCHONDRIAL"/>
    <property type="match status" value="1"/>
</dbReference>
<reference evidence="8" key="2">
    <citation type="submission" date="2017-03" db="EMBL/GenBank/DDBJ databases">
        <title>Bacillus sp. V-88(T) DSM27956, whole genome shotgun sequencing project.</title>
        <authorList>
            <person name="Dastager S.G."/>
            <person name="Neurgaonkar P.S."/>
            <person name="Dharne M.S."/>
        </authorList>
    </citation>
    <scope>NUCLEOTIDE SEQUENCE [LARGE SCALE GENOMIC DNA]</scope>
    <source>
        <strain evidence="8">DSM 25145</strain>
    </source>
</reference>
<feature type="domain" description="AMP-binding enzyme C-terminal" evidence="4">
    <location>
        <begin position="325"/>
        <end position="398"/>
    </location>
</feature>
<gene>
    <name evidence="5" type="ORF">B1B05_16125</name>
    <name evidence="6" type="ORF">SAMN05443094_10953</name>
</gene>
<sequence>MLSINDVHYTNKDLEEAFQRYEQLPFLKDAGKWRVAACLADSFDWLSLFFYIWKKGGSVVPVHAASPREAAIRTAKRAKSNVLFYGTVAEPIVFHEEPDADSVLIQMTSGTTGEPKCIARTWASIEEELESYNEALPVKNEVPIVACPVTHSYGLLCGVAASVKRGVEPVVASSPNPKYILKLLKNYPAHIFYGAPSLIHTIGQLTGEEKIFHKVMTSGTLLPAAWLERLLPKAEEVLQQYGCSEAGCISIHSSISKPDEMGKPLSHVTVKAGTVEKPDEIVVHKKGEVIHTKDVGFVSDIGQLHFLARLDDTINVAGLNVYPHEVESVLLAMPGVDEAVVFKKTDPFSGERVCVKYVSSSGVDEKQVRTWCRERLAPYQMPVDVIVSSSIPTLPNGKMNRKQLSRI</sequence>
<dbReference type="InterPro" id="IPR025110">
    <property type="entry name" value="AMP-bd_C"/>
</dbReference>
<keyword evidence="2" id="KW-0436">Ligase</keyword>
<dbReference type="InterPro" id="IPR020845">
    <property type="entry name" value="AMP-binding_CS"/>
</dbReference>
<evidence type="ECO:0000313" key="7">
    <source>
        <dbReference type="Proteomes" id="UP000186385"/>
    </source>
</evidence>
<dbReference type="RefSeq" id="WP_045850190.1">
    <property type="nucleotide sequence ID" value="NZ_FTLX01000009.1"/>
</dbReference>
<evidence type="ECO:0000259" key="3">
    <source>
        <dbReference type="Pfam" id="PF00501"/>
    </source>
</evidence>
<dbReference type="Gene3D" id="3.30.300.30">
    <property type="match status" value="1"/>
</dbReference>
<reference evidence="6 7" key="1">
    <citation type="submission" date="2017-01" db="EMBL/GenBank/DDBJ databases">
        <authorList>
            <person name="Mah S.A."/>
            <person name="Swanson W.J."/>
            <person name="Moy G.W."/>
            <person name="Vacquier V.D."/>
        </authorList>
    </citation>
    <scope>NUCLEOTIDE SEQUENCE [LARGE SCALE GENOMIC DNA]</scope>
    <source>
        <strain evidence="6 7">NIO-1016</strain>
    </source>
</reference>
<evidence type="ECO:0000259" key="4">
    <source>
        <dbReference type="Pfam" id="PF13193"/>
    </source>
</evidence>
<dbReference type="Pfam" id="PF00501">
    <property type="entry name" value="AMP-binding"/>
    <property type="match status" value="1"/>
</dbReference>
<evidence type="ECO:0000313" key="6">
    <source>
        <dbReference type="EMBL" id="SIR49485.1"/>
    </source>
</evidence>
<accession>A0A1N7BDU7</accession>
<dbReference type="STRING" id="1017273.SAMN05443094_10953"/>
<organism evidence="6 7">
    <name type="scientific">Domibacillus enclensis</name>
    <dbReference type="NCBI Taxonomy" id="1017273"/>
    <lineage>
        <taxon>Bacteria</taxon>
        <taxon>Bacillati</taxon>
        <taxon>Bacillota</taxon>
        <taxon>Bacilli</taxon>
        <taxon>Bacillales</taxon>
        <taxon>Bacillaceae</taxon>
        <taxon>Domibacillus</taxon>
    </lineage>
</organism>
<dbReference type="PANTHER" id="PTHR43201">
    <property type="entry name" value="ACYL-COA SYNTHETASE"/>
    <property type="match status" value="1"/>
</dbReference>
<dbReference type="EMBL" id="MWSK01000009">
    <property type="protein sequence ID" value="OXS74691.1"/>
    <property type="molecule type" value="Genomic_DNA"/>
</dbReference>
<name>A0A1N7BDU7_9BACI</name>
<evidence type="ECO:0000256" key="2">
    <source>
        <dbReference type="ARBA" id="ARBA00022598"/>
    </source>
</evidence>
<dbReference type="InterPro" id="IPR000873">
    <property type="entry name" value="AMP-dep_synth/lig_dom"/>
</dbReference>
<dbReference type="GO" id="GO:0006631">
    <property type="term" value="P:fatty acid metabolic process"/>
    <property type="evidence" value="ECO:0007669"/>
    <property type="project" value="TreeGrafter"/>
</dbReference>
<dbReference type="Pfam" id="PF13193">
    <property type="entry name" value="AMP-binding_C"/>
    <property type="match status" value="1"/>
</dbReference>
<dbReference type="Proteomes" id="UP000186385">
    <property type="component" value="Unassembled WGS sequence"/>
</dbReference>
<dbReference type="CDD" id="cd04433">
    <property type="entry name" value="AFD_class_I"/>
    <property type="match status" value="1"/>
</dbReference>
<protein>
    <submittedName>
        <fullName evidence="5 6">Acyl-CoA synthase</fullName>
    </submittedName>
</protein>
<dbReference type="OrthoDB" id="9803968at2"/>
<evidence type="ECO:0000313" key="5">
    <source>
        <dbReference type="EMBL" id="OXS74691.1"/>
    </source>
</evidence>
<feature type="domain" description="AMP-dependent synthetase/ligase" evidence="3">
    <location>
        <begin position="98"/>
        <end position="289"/>
    </location>
</feature>
<dbReference type="EMBL" id="FTLX01000009">
    <property type="protein sequence ID" value="SIR49485.1"/>
    <property type="molecule type" value="Genomic_DNA"/>
</dbReference>
<reference evidence="5" key="3">
    <citation type="submission" date="2017-03" db="EMBL/GenBank/DDBJ databases">
        <authorList>
            <person name="Dastager S.G."/>
            <person name="Neurgaonkar P.S."/>
            <person name="Dharne M.S."/>
        </authorList>
    </citation>
    <scope>NUCLEOTIDE SEQUENCE</scope>
    <source>
        <strain evidence="5">DSM 25145</strain>
    </source>
</reference>
<dbReference type="Gene3D" id="3.40.50.12780">
    <property type="entry name" value="N-terminal domain of ligase-like"/>
    <property type="match status" value="1"/>
</dbReference>
<dbReference type="AlphaFoldDB" id="A0A1N7BDU7"/>
<proteinExistence type="inferred from homology"/>
<comment type="similarity">
    <text evidence="1">Belongs to the ATP-dependent AMP-binding enzyme family.</text>
</comment>
<keyword evidence="8" id="KW-1185">Reference proteome</keyword>
<evidence type="ECO:0000313" key="8">
    <source>
        <dbReference type="Proteomes" id="UP000215545"/>
    </source>
</evidence>